<dbReference type="InterPro" id="IPR018060">
    <property type="entry name" value="HTH_AraC"/>
</dbReference>
<dbReference type="PROSITE" id="PS01124">
    <property type="entry name" value="HTH_ARAC_FAMILY_2"/>
    <property type="match status" value="1"/>
</dbReference>
<dbReference type="SMART" id="SM00342">
    <property type="entry name" value="HTH_ARAC"/>
    <property type="match status" value="1"/>
</dbReference>
<reference evidence="5 6" key="1">
    <citation type="submission" date="2016-04" db="EMBL/GenBank/DDBJ databases">
        <title>Genome sequence of Clostridium magnum DSM 2767.</title>
        <authorList>
            <person name="Poehlein A."/>
            <person name="Uhlig R."/>
            <person name="Fischer R."/>
            <person name="Bahl H."/>
            <person name="Daniel R."/>
        </authorList>
    </citation>
    <scope>NUCLEOTIDE SEQUENCE [LARGE SCALE GENOMIC DNA]</scope>
    <source>
        <strain evidence="5 6">DSM 2767</strain>
    </source>
</reference>
<dbReference type="EMBL" id="LWAE01000002">
    <property type="protein sequence ID" value="KZL91882.1"/>
    <property type="molecule type" value="Genomic_DNA"/>
</dbReference>
<dbReference type="Proteomes" id="UP000076603">
    <property type="component" value="Unassembled WGS sequence"/>
</dbReference>
<evidence type="ECO:0000256" key="1">
    <source>
        <dbReference type="ARBA" id="ARBA00023015"/>
    </source>
</evidence>
<dbReference type="OrthoDB" id="9778008at2"/>
<dbReference type="PANTHER" id="PTHR43280:SF28">
    <property type="entry name" value="HTH-TYPE TRANSCRIPTIONAL ACTIVATOR RHAS"/>
    <property type="match status" value="1"/>
</dbReference>
<dbReference type="InterPro" id="IPR009057">
    <property type="entry name" value="Homeodomain-like_sf"/>
</dbReference>
<dbReference type="InterPro" id="IPR018062">
    <property type="entry name" value="HTH_AraC-typ_CS"/>
</dbReference>
<dbReference type="STRING" id="1121326.CLMAG_16880"/>
<gene>
    <name evidence="5" type="primary">rhaS</name>
    <name evidence="5" type="ORF">CLMAG_16880</name>
</gene>
<dbReference type="RefSeq" id="WP_066620793.1">
    <property type="nucleotide sequence ID" value="NZ_FQXL01000022.1"/>
</dbReference>
<proteinExistence type="predicted"/>
<dbReference type="Gene3D" id="1.10.10.60">
    <property type="entry name" value="Homeodomain-like"/>
    <property type="match status" value="2"/>
</dbReference>
<evidence type="ECO:0000259" key="4">
    <source>
        <dbReference type="PROSITE" id="PS01124"/>
    </source>
</evidence>
<dbReference type="AlphaFoldDB" id="A0A161YMJ2"/>
<keyword evidence="2" id="KW-0238">DNA-binding</keyword>
<keyword evidence="6" id="KW-1185">Reference proteome</keyword>
<dbReference type="PRINTS" id="PR00032">
    <property type="entry name" value="HTHARAC"/>
</dbReference>
<evidence type="ECO:0000256" key="3">
    <source>
        <dbReference type="ARBA" id="ARBA00023163"/>
    </source>
</evidence>
<comment type="caution">
    <text evidence="5">The sequence shown here is derived from an EMBL/GenBank/DDBJ whole genome shotgun (WGS) entry which is preliminary data.</text>
</comment>
<dbReference type="PROSITE" id="PS00041">
    <property type="entry name" value="HTH_ARAC_FAMILY_1"/>
    <property type="match status" value="1"/>
</dbReference>
<keyword evidence="1" id="KW-0805">Transcription regulation</keyword>
<dbReference type="Pfam" id="PF12833">
    <property type="entry name" value="HTH_18"/>
    <property type="match status" value="1"/>
</dbReference>
<dbReference type="InterPro" id="IPR020449">
    <property type="entry name" value="Tscrpt_reg_AraC-type_HTH"/>
</dbReference>
<organism evidence="5 6">
    <name type="scientific">Clostridium magnum DSM 2767</name>
    <dbReference type="NCBI Taxonomy" id="1121326"/>
    <lineage>
        <taxon>Bacteria</taxon>
        <taxon>Bacillati</taxon>
        <taxon>Bacillota</taxon>
        <taxon>Clostridia</taxon>
        <taxon>Eubacteriales</taxon>
        <taxon>Clostridiaceae</taxon>
        <taxon>Clostridium</taxon>
    </lineage>
</organism>
<evidence type="ECO:0000313" key="6">
    <source>
        <dbReference type="Proteomes" id="UP000076603"/>
    </source>
</evidence>
<name>A0A161YMJ2_9CLOT</name>
<dbReference type="SUPFAM" id="SSF46689">
    <property type="entry name" value="Homeodomain-like"/>
    <property type="match status" value="2"/>
</dbReference>
<dbReference type="GO" id="GO:0003700">
    <property type="term" value="F:DNA-binding transcription factor activity"/>
    <property type="evidence" value="ECO:0007669"/>
    <property type="project" value="InterPro"/>
</dbReference>
<dbReference type="PANTHER" id="PTHR43280">
    <property type="entry name" value="ARAC-FAMILY TRANSCRIPTIONAL REGULATOR"/>
    <property type="match status" value="1"/>
</dbReference>
<keyword evidence="3" id="KW-0804">Transcription</keyword>
<evidence type="ECO:0000256" key="2">
    <source>
        <dbReference type="ARBA" id="ARBA00023125"/>
    </source>
</evidence>
<protein>
    <submittedName>
        <fullName evidence="5">HTH-type transcriptional activator RhaS</fullName>
    </submittedName>
</protein>
<evidence type="ECO:0000313" key="5">
    <source>
        <dbReference type="EMBL" id="KZL91882.1"/>
    </source>
</evidence>
<dbReference type="PATRIC" id="fig|1121326.3.peg.1668"/>
<dbReference type="GO" id="GO:0043565">
    <property type="term" value="F:sequence-specific DNA binding"/>
    <property type="evidence" value="ECO:0007669"/>
    <property type="project" value="InterPro"/>
</dbReference>
<feature type="domain" description="HTH araC/xylS-type" evidence="4">
    <location>
        <begin position="1"/>
        <end position="97"/>
    </location>
</feature>
<accession>A0A161YMJ2</accession>
<sequence>MLSYIQENYKENVTLDDIAKNVNLSRAECSRFFKRMTGQTPFEYLISYRINQSTLLLRNSDLPITEIAEEVGFGSVSYYIEKFRKQINCTPKEFRNFHPEFL</sequence>